<feature type="signal peptide" evidence="2">
    <location>
        <begin position="1"/>
        <end position="22"/>
    </location>
</feature>
<keyword evidence="3" id="KW-1185">Reference proteome</keyword>
<name>A0ABM1ML72_NICVS</name>
<dbReference type="RefSeq" id="XP_017775322.1">
    <property type="nucleotide sequence ID" value="XM_017919833.1"/>
</dbReference>
<feature type="compositionally biased region" description="Basic residues" evidence="1">
    <location>
        <begin position="257"/>
        <end position="266"/>
    </location>
</feature>
<organism evidence="3 4">
    <name type="scientific">Nicrophorus vespilloides</name>
    <name type="common">Boreal carrion beetle</name>
    <dbReference type="NCBI Taxonomy" id="110193"/>
    <lineage>
        <taxon>Eukaryota</taxon>
        <taxon>Metazoa</taxon>
        <taxon>Ecdysozoa</taxon>
        <taxon>Arthropoda</taxon>
        <taxon>Hexapoda</taxon>
        <taxon>Insecta</taxon>
        <taxon>Pterygota</taxon>
        <taxon>Neoptera</taxon>
        <taxon>Endopterygota</taxon>
        <taxon>Coleoptera</taxon>
        <taxon>Polyphaga</taxon>
        <taxon>Staphyliniformia</taxon>
        <taxon>Silphidae</taxon>
        <taxon>Nicrophorinae</taxon>
        <taxon>Nicrophorus</taxon>
    </lineage>
</organism>
<accession>A0ABM1ML72</accession>
<protein>
    <submittedName>
        <fullName evidence="4">Uncharacterized protein</fullName>
    </submittedName>
</protein>
<evidence type="ECO:0000256" key="1">
    <source>
        <dbReference type="SAM" id="MobiDB-lite"/>
    </source>
</evidence>
<dbReference type="GeneID" id="108561774"/>
<feature type="region of interest" description="Disordered" evidence="1">
    <location>
        <begin position="256"/>
        <end position="303"/>
    </location>
</feature>
<keyword evidence="2" id="KW-0732">Signal</keyword>
<dbReference type="Proteomes" id="UP000695000">
    <property type="component" value="Unplaced"/>
</dbReference>
<evidence type="ECO:0000313" key="4">
    <source>
        <dbReference type="RefSeq" id="XP_017775322.1"/>
    </source>
</evidence>
<evidence type="ECO:0000256" key="2">
    <source>
        <dbReference type="SAM" id="SignalP"/>
    </source>
</evidence>
<sequence length="386" mass="45898">MMALKVLQAIQVLMIICVLCDAYPTIYGTKRYGRAPSQRNSWTSTGQPAQAQHYQQMLPSQRYPMNYYDLYPYNQNYDDYYYPHESYSSYPVYYPRTSKYEVYQAVLPYYYDRPLMRSGFYYGYDDAVNPVDDLEEEMIQENEREQREDAQPIGHEMYYENDDTSNYNDVNAAFLQSLIMSQMYKDSLDYNRNYKDSSDYNRNYNNDDEVYGKLDEYPPNNNNNNREDEEVEELKQLAKPYREDKLAEERQRWFQRGNKKQRKHNDKRNFGNVPFTDRKGVMTSTESTSSTTTFAPPKRDARGQKEEVLLRPATPIKHAFTKSINNMMKSNKKDRQRTPSVYDTIKHMLDMEKTLEAEDVKPTMRKRIISSEDSLTHQLSVLKKQK</sequence>
<feature type="compositionally biased region" description="Low complexity" evidence="1">
    <location>
        <begin position="283"/>
        <end position="293"/>
    </location>
</feature>
<gene>
    <name evidence="4" type="primary">LOC108561774</name>
</gene>
<evidence type="ECO:0000313" key="3">
    <source>
        <dbReference type="Proteomes" id="UP000695000"/>
    </source>
</evidence>
<feature type="chain" id="PRO_5046571649" evidence="2">
    <location>
        <begin position="23"/>
        <end position="386"/>
    </location>
</feature>
<reference evidence="4" key="1">
    <citation type="submission" date="2025-08" db="UniProtKB">
        <authorList>
            <consortium name="RefSeq"/>
        </authorList>
    </citation>
    <scope>IDENTIFICATION</scope>
    <source>
        <tissue evidence="4">Whole Larva</tissue>
    </source>
</reference>
<proteinExistence type="predicted"/>